<dbReference type="AlphaFoldDB" id="A0A9Q9T4Y3"/>
<dbReference type="RefSeq" id="WP_262137157.1">
    <property type="nucleotide sequence ID" value="NZ_CP106879.1"/>
</dbReference>
<dbReference type="EMBL" id="CP106879">
    <property type="protein sequence ID" value="UYC82206.1"/>
    <property type="molecule type" value="Genomic_DNA"/>
</dbReference>
<organism evidence="1 2">
    <name type="scientific">Curtobacterium poinsettiae</name>
    <dbReference type="NCBI Taxonomy" id="159612"/>
    <lineage>
        <taxon>Bacteria</taxon>
        <taxon>Bacillati</taxon>
        <taxon>Actinomycetota</taxon>
        <taxon>Actinomycetes</taxon>
        <taxon>Micrococcales</taxon>
        <taxon>Microbacteriaceae</taxon>
        <taxon>Curtobacterium</taxon>
    </lineage>
</organism>
<gene>
    <name evidence="1" type="ORF">OE229_07010</name>
</gene>
<protein>
    <submittedName>
        <fullName evidence="1">Uncharacterized protein</fullName>
    </submittedName>
</protein>
<name>A0A9Q9T4Y3_9MICO</name>
<accession>A0A9Q9T4Y3</accession>
<dbReference type="KEGG" id="cpoi:OE229_07010"/>
<evidence type="ECO:0000313" key="1">
    <source>
        <dbReference type="EMBL" id="UYC82206.1"/>
    </source>
</evidence>
<proteinExistence type="predicted"/>
<sequence>MGSETATLEEGQTVSYPMVAVEQPGTVHTDAVYDSNYGTITVTAAKGVFHYEVYMKVPATSFTGAFQITDRTSGISGGRDLKFSFSGSTPTSKLKNHLYAGTLTGTAYLAGVPIANTVPNSTQYKYSDF</sequence>
<evidence type="ECO:0000313" key="2">
    <source>
        <dbReference type="Proteomes" id="UP001062223"/>
    </source>
</evidence>
<reference evidence="1" key="1">
    <citation type="submission" date="2022-09" db="EMBL/GenBank/DDBJ databases">
        <title>Taxonomy of Curtobacterium flaccumfaciens.</title>
        <authorList>
            <person name="Osdaghi E."/>
            <person name="Taghavi S.M."/>
            <person name="Hamidizade M."/>
            <person name="Abachi H."/>
            <person name="Fazliarab A."/>
            <person name="Baeyen S."/>
            <person name="Portier P."/>
            <person name="Van Vaerenbergh J."/>
            <person name="Jacques M.-A."/>
        </authorList>
    </citation>
    <scope>NUCLEOTIDE SEQUENCE</scope>
    <source>
        <strain evidence="1">AGQB46</strain>
    </source>
</reference>
<dbReference type="Proteomes" id="UP001062223">
    <property type="component" value="Chromosome"/>
</dbReference>